<dbReference type="AlphaFoldDB" id="A0ABD3B4H7"/>
<dbReference type="SMART" id="SM00369">
    <property type="entry name" value="LRR_TYP"/>
    <property type="match status" value="5"/>
</dbReference>
<evidence type="ECO:0000313" key="12">
    <source>
        <dbReference type="Proteomes" id="UP001630127"/>
    </source>
</evidence>
<evidence type="ECO:0000256" key="4">
    <source>
        <dbReference type="ARBA" id="ARBA00022614"/>
    </source>
</evidence>
<dbReference type="InterPro" id="IPR046956">
    <property type="entry name" value="RLP23-like"/>
</dbReference>
<keyword evidence="8" id="KW-1133">Transmembrane helix</keyword>
<keyword evidence="3" id="KW-1003">Cell membrane</keyword>
<evidence type="ECO:0000256" key="2">
    <source>
        <dbReference type="ARBA" id="ARBA00009592"/>
    </source>
</evidence>
<dbReference type="Pfam" id="PF13855">
    <property type="entry name" value="LRR_8"/>
    <property type="match status" value="2"/>
</dbReference>
<keyword evidence="10" id="KW-0325">Glycoprotein</keyword>
<evidence type="ECO:0000256" key="3">
    <source>
        <dbReference type="ARBA" id="ARBA00022475"/>
    </source>
</evidence>
<keyword evidence="5" id="KW-0812">Transmembrane</keyword>
<gene>
    <name evidence="11" type="ORF">ACH5RR_001784</name>
</gene>
<sequence>MEGEFDNNHRLQVDNVQWLTGLSNLQYLDMSTMDLSKISDNLLQVINMIPSLVELRFSWSRLGHISHHLIQSNFSSLAILDLSGTELSSLPRWIFGIRKLASLNLHDNGIEGSMPEGPWNLTLLNHLYLQANYLNGSSLPRELFNLSNLISLDLTENQLEDLNLNGNTCINMTILEDLDISSNNLHSSIPKWLYNCKHLKSLELHSNHLQGAISDDIGNLSSIIHLGLAWNELTGRIPNKIGTLCEIKCLDLSRNKL</sequence>
<keyword evidence="4" id="KW-0433">Leucine-rich repeat</keyword>
<proteinExistence type="inferred from homology"/>
<dbReference type="PANTHER" id="PTHR48063:SF112">
    <property type="entry name" value="RECEPTOR LIKE PROTEIN 30-LIKE"/>
    <property type="match status" value="1"/>
</dbReference>
<dbReference type="GO" id="GO:0006952">
    <property type="term" value="P:defense response"/>
    <property type="evidence" value="ECO:0007669"/>
    <property type="project" value="UniProtKB-ARBA"/>
</dbReference>
<dbReference type="GO" id="GO:0005886">
    <property type="term" value="C:plasma membrane"/>
    <property type="evidence" value="ECO:0007669"/>
    <property type="project" value="UniProtKB-SubCell"/>
</dbReference>
<keyword evidence="7" id="KW-0677">Repeat</keyword>
<keyword evidence="12" id="KW-1185">Reference proteome</keyword>
<evidence type="ECO:0000256" key="6">
    <source>
        <dbReference type="ARBA" id="ARBA00022729"/>
    </source>
</evidence>
<keyword evidence="9" id="KW-0472">Membrane</keyword>
<organism evidence="11 12">
    <name type="scientific">Cinchona calisaya</name>
    <dbReference type="NCBI Taxonomy" id="153742"/>
    <lineage>
        <taxon>Eukaryota</taxon>
        <taxon>Viridiplantae</taxon>
        <taxon>Streptophyta</taxon>
        <taxon>Embryophyta</taxon>
        <taxon>Tracheophyta</taxon>
        <taxon>Spermatophyta</taxon>
        <taxon>Magnoliopsida</taxon>
        <taxon>eudicotyledons</taxon>
        <taxon>Gunneridae</taxon>
        <taxon>Pentapetalae</taxon>
        <taxon>asterids</taxon>
        <taxon>lamiids</taxon>
        <taxon>Gentianales</taxon>
        <taxon>Rubiaceae</taxon>
        <taxon>Cinchonoideae</taxon>
        <taxon>Cinchoneae</taxon>
        <taxon>Cinchona</taxon>
    </lineage>
</organism>
<reference evidence="11 12" key="1">
    <citation type="submission" date="2024-11" db="EMBL/GenBank/DDBJ databases">
        <title>A near-complete genome assembly of Cinchona calisaya.</title>
        <authorList>
            <person name="Lian D.C."/>
            <person name="Zhao X.W."/>
            <person name="Wei L."/>
        </authorList>
    </citation>
    <scope>NUCLEOTIDE SEQUENCE [LARGE SCALE GENOMIC DNA]</scope>
    <source>
        <tissue evidence="11">Nenye</tissue>
    </source>
</reference>
<evidence type="ECO:0000256" key="7">
    <source>
        <dbReference type="ARBA" id="ARBA00022737"/>
    </source>
</evidence>
<evidence type="ECO:0000256" key="1">
    <source>
        <dbReference type="ARBA" id="ARBA00004251"/>
    </source>
</evidence>
<dbReference type="Proteomes" id="UP001630127">
    <property type="component" value="Unassembled WGS sequence"/>
</dbReference>
<protein>
    <submittedName>
        <fullName evidence="11">Uncharacterized protein</fullName>
    </submittedName>
</protein>
<dbReference type="InterPro" id="IPR003591">
    <property type="entry name" value="Leu-rich_rpt_typical-subtyp"/>
</dbReference>
<dbReference type="InterPro" id="IPR032675">
    <property type="entry name" value="LRR_dom_sf"/>
</dbReference>
<evidence type="ECO:0000256" key="9">
    <source>
        <dbReference type="ARBA" id="ARBA00023136"/>
    </source>
</evidence>
<accession>A0ABD3B4H7</accession>
<comment type="subcellular location">
    <subcellularLocation>
        <location evidence="1">Cell membrane</location>
        <topology evidence="1">Single-pass type I membrane protein</topology>
    </subcellularLocation>
</comment>
<dbReference type="FunFam" id="3.80.10.10:FF:000041">
    <property type="entry name" value="LRR receptor-like serine/threonine-protein kinase ERECTA"/>
    <property type="match status" value="1"/>
</dbReference>
<name>A0ABD3B4H7_9GENT</name>
<comment type="similarity">
    <text evidence="2">Belongs to the RLP family.</text>
</comment>
<evidence type="ECO:0000256" key="10">
    <source>
        <dbReference type="ARBA" id="ARBA00023180"/>
    </source>
</evidence>
<evidence type="ECO:0000256" key="8">
    <source>
        <dbReference type="ARBA" id="ARBA00022989"/>
    </source>
</evidence>
<dbReference type="InterPro" id="IPR001611">
    <property type="entry name" value="Leu-rich_rpt"/>
</dbReference>
<dbReference type="Gene3D" id="3.80.10.10">
    <property type="entry name" value="Ribonuclease Inhibitor"/>
    <property type="match status" value="1"/>
</dbReference>
<dbReference type="PANTHER" id="PTHR48063">
    <property type="entry name" value="LRR RECEPTOR-LIKE KINASE"/>
    <property type="match status" value="1"/>
</dbReference>
<comment type="caution">
    <text evidence="11">The sequence shown here is derived from an EMBL/GenBank/DDBJ whole genome shotgun (WGS) entry which is preliminary data.</text>
</comment>
<dbReference type="EMBL" id="JBJUIK010000001">
    <property type="protein sequence ID" value="KAL3538418.1"/>
    <property type="molecule type" value="Genomic_DNA"/>
</dbReference>
<dbReference type="SUPFAM" id="SSF52058">
    <property type="entry name" value="L domain-like"/>
    <property type="match status" value="1"/>
</dbReference>
<evidence type="ECO:0000313" key="11">
    <source>
        <dbReference type="EMBL" id="KAL3538418.1"/>
    </source>
</evidence>
<keyword evidence="6" id="KW-0732">Signal</keyword>
<dbReference type="GO" id="GO:0051707">
    <property type="term" value="P:response to other organism"/>
    <property type="evidence" value="ECO:0007669"/>
    <property type="project" value="UniProtKB-ARBA"/>
</dbReference>
<evidence type="ECO:0000256" key="5">
    <source>
        <dbReference type="ARBA" id="ARBA00022692"/>
    </source>
</evidence>